<dbReference type="GO" id="GO:0016787">
    <property type="term" value="F:hydrolase activity"/>
    <property type="evidence" value="ECO:0007669"/>
    <property type="project" value="UniProtKB-KW"/>
</dbReference>
<comment type="similarity">
    <text evidence="4">Belongs to the SIMIBI class G3E GTPase family. ZNG1 subfamily.</text>
</comment>
<dbReference type="InterPro" id="IPR051316">
    <property type="entry name" value="Zinc-reg_GTPase_activator"/>
</dbReference>
<evidence type="ECO:0000256" key="6">
    <source>
        <dbReference type="ARBA" id="ARBA00049117"/>
    </source>
</evidence>
<keyword evidence="2" id="KW-0378">Hydrolase</keyword>
<dbReference type="Gene3D" id="3.30.1220.10">
    <property type="entry name" value="CobW-like, C-terminal domain"/>
    <property type="match status" value="1"/>
</dbReference>
<name>A0A0A1YJD2_9PSED</name>
<evidence type="ECO:0000313" key="9">
    <source>
        <dbReference type="Proteomes" id="UP000030063"/>
    </source>
</evidence>
<proteinExistence type="inferred from homology"/>
<dbReference type="InterPro" id="IPR027417">
    <property type="entry name" value="P-loop_NTPase"/>
</dbReference>
<feature type="domain" description="CobW C-terminal" evidence="7">
    <location>
        <begin position="231"/>
        <end position="323"/>
    </location>
</feature>
<evidence type="ECO:0000256" key="4">
    <source>
        <dbReference type="ARBA" id="ARBA00034320"/>
    </source>
</evidence>
<dbReference type="Pfam" id="PF02492">
    <property type="entry name" value="cobW"/>
    <property type="match status" value="1"/>
</dbReference>
<keyword evidence="1" id="KW-0547">Nucleotide-binding</keyword>
<sequence length="324" mass="35605">MNRRNSIPVTIVSGFLGAGKTTLLNRILSSDHGLRMAVMVNDFGAINIDSQLIVSQTQTTISLANGCICCTVESDLIEQLGRMLDNRENRPEYIVIEASGVSNPVKIANTLRYPQFRDVLSIDSILTVVDAAQFENLEGVMAQLAMEQLDAADIIVLNKIDQVRREQVDALRARWLYPKARLLEARHCEVPLELVLGVGRFNSDGKLKPAESRVPSHSLGITPARDHGAIFDTWCWSSDQPLSLKALRQTLAALPTDIYRAKGVCNIAEVPGQRCIMHLVGNRCEINPAEKWQGTAPFSQVIVIGKRGAIDAAAFQTAFEQCIA</sequence>
<dbReference type="STRING" id="1395571.TMS3_0116500"/>
<organism evidence="8 9">
    <name type="scientific">Pseudomonas taeanensis MS-3</name>
    <dbReference type="NCBI Taxonomy" id="1395571"/>
    <lineage>
        <taxon>Bacteria</taxon>
        <taxon>Pseudomonadati</taxon>
        <taxon>Pseudomonadota</taxon>
        <taxon>Gammaproteobacteria</taxon>
        <taxon>Pseudomonadales</taxon>
        <taxon>Pseudomonadaceae</taxon>
        <taxon>Pseudomonas</taxon>
    </lineage>
</organism>
<dbReference type="CDD" id="cd03112">
    <property type="entry name" value="CobW-like"/>
    <property type="match status" value="1"/>
</dbReference>
<dbReference type="GO" id="GO:0000166">
    <property type="term" value="F:nucleotide binding"/>
    <property type="evidence" value="ECO:0007669"/>
    <property type="project" value="UniProtKB-KW"/>
</dbReference>
<evidence type="ECO:0000256" key="3">
    <source>
        <dbReference type="ARBA" id="ARBA00023186"/>
    </source>
</evidence>
<keyword evidence="9" id="KW-1185">Reference proteome</keyword>
<dbReference type="PANTHER" id="PTHR13748">
    <property type="entry name" value="COBW-RELATED"/>
    <property type="match status" value="1"/>
</dbReference>
<dbReference type="Pfam" id="PF07683">
    <property type="entry name" value="CobW_C"/>
    <property type="match status" value="1"/>
</dbReference>
<dbReference type="EMBL" id="AWSQ01000004">
    <property type="protein sequence ID" value="KFX69073.1"/>
    <property type="molecule type" value="Genomic_DNA"/>
</dbReference>
<evidence type="ECO:0000256" key="1">
    <source>
        <dbReference type="ARBA" id="ARBA00022741"/>
    </source>
</evidence>
<reference evidence="8 9" key="1">
    <citation type="journal article" date="2014" name="Genome Announc.">
        <title>Draft Genome Sequence of Petroleum Oil-Degrading Marine Bacterium Pseudomonas taeanensis Strain MS-3, Isolated from a Crude Oil-Contaminated Seashore.</title>
        <authorList>
            <person name="Lee S.Y."/>
            <person name="Kim S.H."/>
            <person name="Lee D.G."/>
            <person name="Shin S."/>
            <person name="Yun S.H."/>
            <person name="Choi C.W."/>
            <person name="Chung Y.H."/>
            <person name="Choi J.S."/>
            <person name="Kahng H.Y."/>
            <person name="Kim S.I."/>
        </authorList>
    </citation>
    <scope>NUCLEOTIDE SEQUENCE [LARGE SCALE GENOMIC DNA]</scope>
    <source>
        <strain evidence="8 9">MS-3</strain>
    </source>
</reference>
<evidence type="ECO:0000259" key="7">
    <source>
        <dbReference type="SMART" id="SM00833"/>
    </source>
</evidence>
<dbReference type="InterPro" id="IPR003495">
    <property type="entry name" value="CobW/HypB/UreG_nucleotide-bd"/>
</dbReference>
<dbReference type="InterPro" id="IPR011629">
    <property type="entry name" value="CobW-like_C"/>
</dbReference>
<dbReference type="eggNOG" id="COG0523">
    <property type="taxonomic scope" value="Bacteria"/>
</dbReference>
<dbReference type="SMART" id="SM00833">
    <property type="entry name" value="CobW_C"/>
    <property type="match status" value="1"/>
</dbReference>
<evidence type="ECO:0000256" key="2">
    <source>
        <dbReference type="ARBA" id="ARBA00022801"/>
    </source>
</evidence>
<dbReference type="Gene3D" id="3.40.50.300">
    <property type="entry name" value="P-loop containing nucleotide triphosphate hydrolases"/>
    <property type="match status" value="1"/>
</dbReference>
<comment type="catalytic activity">
    <reaction evidence="6">
        <text>GTP + H2O = GDP + phosphate + H(+)</text>
        <dbReference type="Rhea" id="RHEA:19669"/>
        <dbReference type="ChEBI" id="CHEBI:15377"/>
        <dbReference type="ChEBI" id="CHEBI:15378"/>
        <dbReference type="ChEBI" id="CHEBI:37565"/>
        <dbReference type="ChEBI" id="CHEBI:43474"/>
        <dbReference type="ChEBI" id="CHEBI:58189"/>
    </reaction>
    <physiologicalReaction direction="left-to-right" evidence="6">
        <dbReference type="Rhea" id="RHEA:19670"/>
    </physiologicalReaction>
</comment>
<evidence type="ECO:0000256" key="5">
    <source>
        <dbReference type="ARBA" id="ARBA00045658"/>
    </source>
</evidence>
<accession>A0A0A1YJD2</accession>
<dbReference type="Proteomes" id="UP000030063">
    <property type="component" value="Unassembled WGS sequence"/>
</dbReference>
<comment type="function">
    <text evidence="5">Zinc chaperone that directly transfers zinc cofactor to target proteins, thereby activating them. Zinc is transferred from the CXCC motif in the GTPase domain to the zinc binding site in target proteins in a process requiring GTP hydrolysis.</text>
</comment>
<gene>
    <name evidence="8" type="ORF">TMS3_0116500</name>
</gene>
<dbReference type="InterPro" id="IPR036627">
    <property type="entry name" value="CobW-likC_sf"/>
</dbReference>
<dbReference type="SUPFAM" id="SSF90002">
    <property type="entry name" value="Hypothetical protein YjiA, C-terminal domain"/>
    <property type="match status" value="1"/>
</dbReference>
<evidence type="ECO:0000313" key="8">
    <source>
        <dbReference type="EMBL" id="KFX69073.1"/>
    </source>
</evidence>
<dbReference type="OrthoDB" id="9808822at2"/>
<dbReference type="AlphaFoldDB" id="A0A0A1YJD2"/>
<dbReference type="SUPFAM" id="SSF52540">
    <property type="entry name" value="P-loop containing nucleoside triphosphate hydrolases"/>
    <property type="match status" value="1"/>
</dbReference>
<keyword evidence="3" id="KW-0143">Chaperone</keyword>
<protein>
    <submittedName>
        <fullName evidence="8">Cobalamin synthesis protein P47K</fullName>
    </submittedName>
</protein>
<comment type="caution">
    <text evidence="8">The sequence shown here is derived from an EMBL/GenBank/DDBJ whole genome shotgun (WGS) entry which is preliminary data.</text>
</comment>